<evidence type="ECO:0000313" key="2">
    <source>
        <dbReference type="EMBL" id="CAH1113454.1"/>
    </source>
</evidence>
<proteinExistence type="predicted"/>
<accession>A0A9P0D7L7</accession>
<sequence>MDKREANVSDISIGSRKRKTNETRRPMQKKLTYKDDDTDLINFKKVCDYKGPTYRCENIAVNDVRDLRSKIFDTNNKVDQDTKLCHYMLVVPIDRKSPPKGAQSRSRNFSVHYFLSKRVYKNKI</sequence>
<organism evidence="2 3">
    <name type="scientific">Psylliodes chrysocephalus</name>
    <dbReference type="NCBI Taxonomy" id="3402493"/>
    <lineage>
        <taxon>Eukaryota</taxon>
        <taxon>Metazoa</taxon>
        <taxon>Ecdysozoa</taxon>
        <taxon>Arthropoda</taxon>
        <taxon>Hexapoda</taxon>
        <taxon>Insecta</taxon>
        <taxon>Pterygota</taxon>
        <taxon>Neoptera</taxon>
        <taxon>Endopterygota</taxon>
        <taxon>Coleoptera</taxon>
        <taxon>Polyphaga</taxon>
        <taxon>Cucujiformia</taxon>
        <taxon>Chrysomeloidea</taxon>
        <taxon>Chrysomelidae</taxon>
        <taxon>Galerucinae</taxon>
        <taxon>Alticini</taxon>
        <taxon>Psylliodes</taxon>
    </lineage>
</organism>
<dbReference type="Proteomes" id="UP001153636">
    <property type="component" value="Chromosome 7"/>
</dbReference>
<name>A0A9P0D7L7_9CUCU</name>
<evidence type="ECO:0000313" key="3">
    <source>
        <dbReference type="Proteomes" id="UP001153636"/>
    </source>
</evidence>
<keyword evidence="3" id="KW-1185">Reference proteome</keyword>
<dbReference type="EMBL" id="OV651819">
    <property type="protein sequence ID" value="CAH1113454.1"/>
    <property type="molecule type" value="Genomic_DNA"/>
</dbReference>
<feature type="region of interest" description="Disordered" evidence="1">
    <location>
        <begin position="1"/>
        <end position="27"/>
    </location>
</feature>
<protein>
    <submittedName>
        <fullName evidence="2">Uncharacterized protein</fullName>
    </submittedName>
</protein>
<evidence type="ECO:0000256" key="1">
    <source>
        <dbReference type="SAM" id="MobiDB-lite"/>
    </source>
</evidence>
<dbReference type="AlphaFoldDB" id="A0A9P0D7L7"/>
<reference evidence="2" key="1">
    <citation type="submission" date="2022-01" db="EMBL/GenBank/DDBJ databases">
        <authorList>
            <person name="King R."/>
        </authorList>
    </citation>
    <scope>NUCLEOTIDE SEQUENCE</scope>
</reference>
<gene>
    <name evidence="2" type="ORF">PSYICH_LOCUS13189</name>
</gene>